<reference evidence="2" key="1">
    <citation type="journal article" date="2020" name="Stud. Mycol.">
        <title>101 Dothideomycetes genomes: a test case for predicting lifestyles and emergence of pathogens.</title>
        <authorList>
            <person name="Haridas S."/>
            <person name="Albert R."/>
            <person name="Binder M."/>
            <person name="Bloem J."/>
            <person name="Labutti K."/>
            <person name="Salamov A."/>
            <person name="Andreopoulos B."/>
            <person name="Baker S."/>
            <person name="Barry K."/>
            <person name="Bills G."/>
            <person name="Bluhm B."/>
            <person name="Cannon C."/>
            <person name="Castanera R."/>
            <person name="Culley D."/>
            <person name="Daum C."/>
            <person name="Ezra D."/>
            <person name="Gonzalez J."/>
            <person name="Henrissat B."/>
            <person name="Kuo A."/>
            <person name="Liang C."/>
            <person name="Lipzen A."/>
            <person name="Lutzoni F."/>
            <person name="Magnuson J."/>
            <person name="Mondo S."/>
            <person name="Nolan M."/>
            <person name="Ohm R."/>
            <person name="Pangilinan J."/>
            <person name="Park H.-J."/>
            <person name="Ramirez L."/>
            <person name="Alfaro M."/>
            <person name="Sun H."/>
            <person name="Tritt A."/>
            <person name="Yoshinaga Y."/>
            <person name="Zwiers L.-H."/>
            <person name="Turgeon B."/>
            <person name="Goodwin S."/>
            <person name="Spatafora J."/>
            <person name="Crous P."/>
            <person name="Grigoriev I."/>
        </authorList>
    </citation>
    <scope>NUCLEOTIDE SEQUENCE</scope>
    <source>
        <strain evidence="2">CBS 113389</strain>
    </source>
</reference>
<proteinExistence type="predicted"/>
<evidence type="ECO:0000313" key="2">
    <source>
        <dbReference type="EMBL" id="KAF2480335.1"/>
    </source>
</evidence>
<protein>
    <submittedName>
        <fullName evidence="2">Uncharacterized protein</fullName>
    </submittedName>
</protein>
<gene>
    <name evidence="2" type="ORF">BDY17DRAFT_36256</name>
</gene>
<feature type="region of interest" description="Disordered" evidence="1">
    <location>
        <begin position="135"/>
        <end position="158"/>
    </location>
</feature>
<dbReference type="AlphaFoldDB" id="A0A6A6PK75"/>
<organism evidence="2 3">
    <name type="scientific">Neohortaea acidophila</name>
    <dbReference type="NCBI Taxonomy" id="245834"/>
    <lineage>
        <taxon>Eukaryota</taxon>
        <taxon>Fungi</taxon>
        <taxon>Dikarya</taxon>
        <taxon>Ascomycota</taxon>
        <taxon>Pezizomycotina</taxon>
        <taxon>Dothideomycetes</taxon>
        <taxon>Dothideomycetidae</taxon>
        <taxon>Mycosphaerellales</taxon>
        <taxon>Teratosphaeriaceae</taxon>
        <taxon>Neohortaea</taxon>
    </lineage>
</organism>
<dbReference type="RefSeq" id="XP_033586905.1">
    <property type="nucleotide sequence ID" value="XM_033738301.1"/>
</dbReference>
<feature type="compositionally biased region" description="Acidic residues" evidence="1">
    <location>
        <begin position="149"/>
        <end position="158"/>
    </location>
</feature>
<name>A0A6A6PK75_9PEZI</name>
<feature type="region of interest" description="Disordered" evidence="1">
    <location>
        <begin position="1"/>
        <end position="114"/>
    </location>
</feature>
<dbReference type="EMBL" id="MU001640">
    <property type="protein sequence ID" value="KAF2480335.1"/>
    <property type="molecule type" value="Genomic_DNA"/>
</dbReference>
<feature type="compositionally biased region" description="Polar residues" evidence="1">
    <location>
        <begin position="96"/>
        <end position="106"/>
    </location>
</feature>
<feature type="compositionally biased region" description="Polar residues" evidence="1">
    <location>
        <begin position="19"/>
        <end position="33"/>
    </location>
</feature>
<evidence type="ECO:0000313" key="3">
    <source>
        <dbReference type="Proteomes" id="UP000799767"/>
    </source>
</evidence>
<feature type="compositionally biased region" description="Basic and acidic residues" evidence="1">
    <location>
        <begin position="82"/>
        <end position="94"/>
    </location>
</feature>
<accession>A0A6A6PK75</accession>
<evidence type="ECO:0000256" key="1">
    <source>
        <dbReference type="SAM" id="MobiDB-lite"/>
    </source>
</evidence>
<sequence>MAGDVAQEAGRARHILVPNGNSANIGRPSSTASYMAKASPRGAPTTEMPPLRHHYRPSKRLHREANLQSEEILPPAPPSRRYSSEEKAQREHVHNTRFQRQDNQSAEVVPKHGRKHRLPEIITLHDDRFCGRPGHLHSHFSDSSPEASGAEDEDDNNDDVDAMLASAAITGILLLRAASKPKLVHEVVVVSSPTSPTEEGEIFELEL</sequence>
<keyword evidence="3" id="KW-1185">Reference proteome</keyword>
<feature type="compositionally biased region" description="Basic residues" evidence="1">
    <location>
        <begin position="51"/>
        <end position="62"/>
    </location>
</feature>
<dbReference type="Proteomes" id="UP000799767">
    <property type="component" value="Unassembled WGS sequence"/>
</dbReference>
<dbReference type="GeneID" id="54479303"/>